<evidence type="ECO:0000256" key="2">
    <source>
        <dbReference type="ARBA" id="ARBA00004186"/>
    </source>
</evidence>
<organism evidence="17 18">
    <name type="scientific">Bugula neritina</name>
    <name type="common">Brown bryozoan</name>
    <name type="synonym">Sertularia neritina</name>
    <dbReference type="NCBI Taxonomy" id="10212"/>
    <lineage>
        <taxon>Eukaryota</taxon>
        <taxon>Metazoa</taxon>
        <taxon>Spiralia</taxon>
        <taxon>Lophotrochozoa</taxon>
        <taxon>Bryozoa</taxon>
        <taxon>Gymnolaemata</taxon>
        <taxon>Cheilostomatida</taxon>
        <taxon>Flustrina</taxon>
        <taxon>Buguloidea</taxon>
        <taxon>Bugulidae</taxon>
        <taxon>Bugula</taxon>
    </lineage>
</organism>
<feature type="domain" description="CAP-Gly" evidence="16">
    <location>
        <begin position="30"/>
        <end position="72"/>
    </location>
</feature>
<comment type="subcellular location">
    <subcellularLocation>
        <location evidence="3">Cytoplasm</location>
        <location evidence="3">Cell cortex</location>
    </subcellularLocation>
    <subcellularLocation>
        <location evidence="1">Cytoplasm</location>
        <location evidence="1">Cytoskeleton</location>
        <location evidence="1">Microtubule organizing center</location>
        <location evidence="1">Centrosome</location>
        <location evidence="1">Centriole</location>
    </subcellularLocation>
    <subcellularLocation>
        <location evidence="2">Cytoplasm</location>
        <location evidence="2">Cytoskeleton</location>
        <location evidence="2">Spindle</location>
    </subcellularLocation>
</comment>
<evidence type="ECO:0000313" key="18">
    <source>
        <dbReference type="Proteomes" id="UP000593567"/>
    </source>
</evidence>
<proteinExistence type="inferred from homology"/>
<keyword evidence="7" id="KW-0132">Cell division</keyword>
<evidence type="ECO:0000256" key="5">
    <source>
        <dbReference type="ARBA" id="ARBA00016574"/>
    </source>
</evidence>
<dbReference type="Pfam" id="PF12455">
    <property type="entry name" value="Dynactin"/>
    <property type="match status" value="1"/>
</dbReference>
<evidence type="ECO:0000256" key="8">
    <source>
        <dbReference type="ARBA" id="ARBA00022701"/>
    </source>
</evidence>
<evidence type="ECO:0000256" key="7">
    <source>
        <dbReference type="ARBA" id="ARBA00022618"/>
    </source>
</evidence>
<keyword evidence="6" id="KW-0963">Cytoplasm</keyword>
<protein>
    <recommendedName>
        <fullName evidence="5">Dynactin subunit 1</fullName>
    </recommendedName>
</protein>
<dbReference type="Gene3D" id="2.30.30.190">
    <property type="entry name" value="CAP Gly-rich-like domain"/>
    <property type="match status" value="1"/>
</dbReference>
<dbReference type="GO" id="GO:0005819">
    <property type="term" value="C:spindle"/>
    <property type="evidence" value="ECO:0007669"/>
    <property type="project" value="UniProtKB-SubCell"/>
</dbReference>
<evidence type="ECO:0000256" key="3">
    <source>
        <dbReference type="ARBA" id="ARBA00004544"/>
    </source>
</evidence>
<dbReference type="GO" id="GO:0051301">
    <property type="term" value="P:cell division"/>
    <property type="evidence" value="ECO:0007669"/>
    <property type="project" value="UniProtKB-KW"/>
</dbReference>
<dbReference type="PANTHER" id="PTHR18916:SF6">
    <property type="entry name" value="DYNACTIN SUBUNIT 1"/>
    <property type="match status" value="1"/>
</dbReference>
<evidence type="ECO:0000256" key="9">
    <source>
        <dbReference type="ARBA" id="ARBA00022776"/>
    </source>
</evidence>
<dbReference type="EMBL" id="VXIV02003277">
    <property type="protein sequence ID" value="KAF6018776.1"/>
    <property type="molecule type" value="Genomic_DNA"/>
</dbReference>
<keyword evidence="9" id="KW-0498">Mitosis</keyword>
<feature type="coiled-coil region" evidence="14">
    <location>
        <begin position="426"/>
        <end position="547"/>
    </location>
</feature>
<feature type="compositionally biased region" description="Basic and acidic residues" evidence="15">
    <location>
        <begin position="410"/>
        <end position="424"/>
    </location>
</feature>
<evidence type="ECO:0000256" key="1">
    <source>
        <dbReference type="ARBA" id="ARBA00004114"/>
    </source>
</evidence>
<comment type="caution">
    <text evidence="17">The sequence shown here is derived from an EMBL/GenBank/DDBJ whole genome shotgun (WGS) entry which is preliminary data.</text>
</comment>
<dbReference type="InterPro" id="IPR022157">
    <property type="entry name" value="Dynactin"/>
</dbReference>
<evidence type="ECO:0000259" key="16">
    <source>
        <dbReference type="PROSITE" id="PS50245"/>
    </source>
</evidence>
<dbReference type="AlphaFoldDB" id="A0A7J7IYZ4"/>
<evidence type="ECO:0000313" key="17">
    <source>
        <dbReference type="EMBL" id="KAF6018776.1"/>
    </source>
</evidence>
<dbReference type="GO" id="GO:0030286">
    <property type="term" value="C:dynein complex"/>
    <property type="evidence" value="ECO:0007669"/>
    <property type="project" value="UniProtKB-KW"/>
</dbReference>
<reference evidence="17" key="1">
    <citation type="submission" date="2020-06" db="EMBL/GenBank/DDBJ databases">
        <title>Draft genome of Bugula neritina, a colonial animal packing powerful symbionts and potential medicines.</title>
        <authorList>
            <person name="Rayko M."/>
        </authorList>
    </citation>
    <scope>NUCLEOTIDE SEQUENCE [LARGE SCALE GENOMIC DNA]</scope>
    <source>
        <strain evidence="17">Kwan_BN1</strain>
    </source>
</reference>
<evidence type="ECO:0000256" key="12">
    <source>
        <dbReference type="ARBA" id="ARBA00023212"/>
    </source>
</evidence>
<comment type="similarity">
    <text evidence="4">Belongs to the dynactin 150 kDa subunit family.</text>
</comment>
<evidence type="ECO:0000256" key="10">
    <source>
        <dbReference type="ARBA" id="ARBA00023017"/>
    </source>
</evidence>
<dbReference type="SUPFAM" id="SSF74924">
    <property type="entry name" value="Cap-Gly domain"/>
    <property type="match status" value="1"/>
</dbReference>
<dbReference type="InterPro" id="IPR000938">
    <property type="entry name" value="CAP-Gly_domain"/>
</dbReference>
<feature type="compositionally biased region" description="Basic and acidic residues" evidence="15">
    <location>
        <begin position="395"/>
        <end position="404"/>
    </location>
</feature>
<dbReference type="OrthoDB" id="2130750at2759"/>
<sequence>MEVAANLQVGCRVQATTKEDVKIGRVAFIGITSFAPGKWVGVVLDDDSGKNNGEVQGKKYFSCPDNHGIFVRPNQVTVLEELDTPAANVEGGEPAALKPRPSGLRKPSGISTPSSSIRPPGSGLRMPSATGGKGSGSNLTAAAGSKGSSSNLSSSGSKGSSPNLAAAGESRQKPRQSIGGPSKLKLSTSADKRVDSPSLQSVASEPVVELSTPPVLPSLPAAIGNPDDLEKIRGLEVQVVDLTEKLETIKAKRLEDRNKLKDAEKIKIMHDQLKEYKSKAQEIHKDLQQQLLAAKKESKDIQEQYDTYKDEMSEMQETIELSTLDKEMAEERAESLQEELDSLKEKHEELSTSMQLLQTELESGAGGSAQGVSSYQVKQLEQQNEKLKEALVKMRDMSNSDKSEITSLKKQSDKSAQELSHLKKDRESRIEEIEILNSEILDLKDQVDASLGAEEMVEKLTDKNLELEERVGVLEEEKADLEAINEMNEELQENAREVELDMREQLDMSKSRANQLEQSIQASQLQMADLQATIGKYRELVQNLQYENASLAQKSSDGSVTAPTMPPVDNIEMKARLSESKIQSKVIEMELLQLDITHIKAQLNLTGKFLPESFFQHGQDGDGVQVMLLFSNLVQKLSLLSAQLKSKFPWIPSLSKEDVVKSQKSEQASYGAYLQCYISQLVMQFNKLSEVLNDGDVETYKVFAGLVTEFKAYAKPISQYLDLLQKDQLYESVSIESLAKSLRYFQDYCDKQLETYPFESTNLLRNQAKVLISFAESLNLDLKRLEIILQVRTTHTLPNCVEYSILSPSDCLVFININV</sequence>
<dbReference type="SMART" id="SM01052">
    <property type="entry name" value="CAP_GLY"/>
    <property type="match status" value="1"/>
</dbReference>
<dbReference type="PANTHER" id="PTHR18916">
    <property type="entry name" value="DYNACTIN 1-RELATED MICROTUBULE-BINDING"/>
    <property type="match status" value="1"/>
</dbReference>
<dbReference type="PROSITE" id="PS50245">
    <property type="entry name" value="CAP_GLY_2"/>
    <property type="match status" value="1"/>
</dbReference>
<evidence type="ECO:0000256" key="6">
    <source>
        <dbReference type="ARBA" id="ARBA00022490"/>
    </source>
</evidence>
<name>A0A7J7IYZ4_BUGNE</name>
<evidence type="ECO:0000256" key="13">
    <source>
        <dbReference type="ARBA" id="ARBA00023306"/>
    </source>
</evidence>
<keyword evidence="8" id="KW-0493">Microtubule</keyword>
<evidence type="ECO:0000256" key="11">
    <source>
        <dbReference type="ARBA" id="ARBA00023054"/>
    </source>
</evidence>
<keyword evidence="13" id="KW-0131">Cell cycle</keyword>
<feature type="region of interest" description="Disordered" evidence="15">
    <location>
        <begin position="86"/>
        <end position="226"/>
    </location>
</feature>
<gene>
    <name evidence="17" type="ORF">EB796_022921</name>
</gene>
<dbReference type="Proteomes" id="UP000593567">
    <property type="component" value="Unassembled WGS sequence"/>
</dbReference>
<keyword evidence="10" id="KW-0243">Dynein</keyword>
<feature type="region of interest" description="Disordered" evidence="15">
    <location>
        <begin position="395"/>
        <end position="424"/>
    </location>
</feature>
<dbReference type="Pfam" id="PF01302">
    <property type="entry name" value="CAP_GLY"/>
    <property type="match status" value="1"/>
</dbReference>
<keyword evidence="12" id="KW-0206">Cytoskeleton</keyword>
<keyword evidence="18" id="KW-1185">Reference proteome</keyword>
<evidence type="ECO:0000256" key="4">
    <source>
        <dbReference type="ARBA" id="ARBA00011010"/>
    </source>
</evidence>
<feature type="compositionally biased region" description="Low complexity" evidence="15">
    <location>
        <begin position="141"/>
        <end position="165"/>
    </location>
</feature>
<evidence type="ECO:0000256" key="15">
    <source>
        <dbReference type="SAM" id="MobiDB-lite"/>
    </source>
</evidence>
<dbReference type="GO" id="GO:0005814">
    <property type="term" value="C:centriole"/>
    <property type="evidence" value="ECO:0007669"/>
    <property type="project" value="UniProtKB-SubCell"/>
</dbReference>
<dbReference type="GO" id="GO:0005874">
    <property type="term" value="C:microtubule"/>
    <property type="evidence" value="ECO:0007669"/>
    <property type="project" value="UniProtKB-KW"/>
</dbReference>
<evidence type="ECO:0000256" key="14">
    <source>
        <dbReference type="SAM" id="Coils"/>
    </source>
</evidence>
<keyword evidence="11 14" id="KW-0175">Coiled coil</keyword>
<dbReference type="InterPro" id="IPR036859">
    <property type="entry name" value="CAP-Gly_dom_sf"/>
</dbReference>
<accession>A0A7J7IYZ4</accession>